<protein>
    <submittedName>
        <fullName evidence="1">Uncharacterized protein</fullName>
    </submittedName>
</protein>
<evidence type="ECO:0000313" key="1">
    <source>
        <dbReference type="EMBL" id="OAG01811.1"/>
    </source>
</evidence>
<proteinExistence type="predicted"/>
<gene>
    <name evidence="1" type="ORF">CC84DRAFT_222389</name>
</gene>
<dbReference type="RefSeq" id="XP_018032176.1">
    <property type="nucleotide sequence ID" value="XM_018185628.1"/>
</dbReference>
<evidence type="ECO:0000313" key="2">
    <source>
        <dbReference type="Proteomes" id="UP000077069"/>
    </source>
</evidence>
<reference evidence="1 2" key="1">
    <citation type="submission" date="2016-05" db="EMBL/GenBank/DDBJ databases">
        <title>Comparative analysis of secretome profiles of manganese(II)-oxidizing ascomycete fungi.</title>
        <authorList>
            <consortium name="DOE Joint Genome Institute"/>
            <person name="Zeiner C.A."/>
            <person name="Purvine S.O."/>
            <person name="Zink E.M."/>
            <person name="Wu S."/>
            <person name="Pasa-Tolic L."/>
            <person name="Chaput D.L."/>
            <person name="Haridas S."/>
            <person name="Grigoriev I.V."/>
            <person name="Santelli C.M."/>
            <person name="Hansel C.M."/>
        </authorList>
    </citation>
    <scope>NUCLEOTIDE SEQUENCE [LARGE SCALE GENOMIC DNA]</scope>
    <source>
        <strain evidence="1 2">AP3s5-JAC2a</strain>
    </source>
</reference>
<dbReference type="GeneID" id="28769114"/>
<sequence>MAISCMTSKWLPPSRPYTVQKYIQKSCSPYFAELAERPPRSISLSIHRQAQYTSMHRQAQRTGIHRQVLDRQSRQVAVAYNNPNLKTLETIQECRGTVTYPLIYGTTFEFEKSTEQVLAAVKAGANCRDDDQILALPQGEKPVWEIGVRTLRGIADKSGA</sequence>
<accession>A0A177C3S3</accession>
<dbReference type="EMBL" id="KV441557">
    <property type="protein sequence ID" value="OAG01811.1"/>
    <property type="molecule type" value="Genomic_DNA"/>
</dbReference>
<name>A0A177C3S3_9PLEO</name>
<keyword evidence="2" id="KW-1185">Reference proteome</keyword>
<dbReference type="AlphaFoldDB" id="A0A177C3S3"/>
<dbReference type="Proteomes" id="UP000077069">
    <property type="component" value="Unassembled WGS sequence"/>
</dbReference>
<dbReference type="InParanoid" id="A0A177C3S3"/>
<organism evidence="1 2">
    <name type="scientific">Paraphaeosphaeria sporulosa</name>
    <dbReference type="NCBI Taxonomy" id="1460663"/>
    <lineage>
        <taxon>Eukaryota</taxon>
        <taxon>Fungi</taxon>
        <taxon>Dikarya</taxon>
        <taxon>Ascomycota</taxon>
        <taxon>Pezizomycotina</taxon>
        <taxon>Dothideomycetes</taxon>
        <taxon>Pleosporomycetidae</taxon>
        <taxon>Pleosporales</taxon>
        <taxon>Massarineae</taxon>
        <taxon>Didymosphaeriaceae</taxon>
        <taxon>Paraphaeosphaeria</taxon>
    </lineage>
</organism>